<name>A0A9Q3IY39_9BASI</name>
<protein>
    <submittedName>
        <fullName evidence="1">Uncharacterized protein</fullName>
    </submittedName>
</protein>
<dbReference type="EMBL" id="AVOT02057846">
    <property type="protein sequence ID" value="MBW0551890.1"/>
    <property type="molecule type" value="Genomic_DNA"/>
</dbReference>
<evidence type="ECO:0000313" key="2">
    <source>
        <dbReference type="Proteomes" id="UP000765509"/>
    </source>
</evidence>
<organism evidence="1 2">
    <name type="scientific">Austropuccinia psidii MF-1</name>
    <dbReference type="NCBI Taxonomy" id="1389203"/>
    <lineage>
        <taxon>Eukaryota</taxon>
        <taxon>Fungi</taxon>
        <taxon>Dikarya</taxon>
        <taxon>Basidiomycota</taxon>
        <taxon>Pucciniomycotina</taxon>
        <taxon>Pucciniomycetes</taxon>
        <taxon>Pucciniales</taxon>
        <taxon>Sphaerophragmiaceae</taxon>
        <taxon>Austropuccinia</taxon>
    </lineage>
</organism>
<accession>A0A9Q3IY39</accession>
<dbReference type="Proteomes" id="UP000765509">
    <property type="component" value="Unassembled WGS sequence"/>
</dbReference>
<sequence length="99" mass="11460">MRPHHPPDESPTRPPHLRPHHFLRFHTPTLTIFTLVYCPPDMPPTLPSHWLDPYAPAPPPHLCPHHSLHFRTPAAYHSYPARSALNISLQLSMKYVSHF</sequence>
<gene>
    <name evidence="1" type="ORF">O181_091605</name>
</gene>
<keyword evidence="2" id="KW-1185">Reference proteome</keyword>
<dbReference type="AlphaFoldDB" id="A0A9Q3IY39"/>
<evidence type="ECO:0000313" key="1">
    <source>
        <dbReference type="EMBL" id="MBW0551890.1"/>
    </source>
</evidence>
<reference evidence="1" key="1">
    <citation type="submission" date="2021-03" db="EMBL/GenBank/DDBJ databases">
        <title>Draft genome sequence of rust myrtle Austropuccinia psidii MF-1, a brazilian biotype.</title>
        <authorList>
            <person name="Quecine M.C."/>
            <person name="Pachon D.M.R."/>
            <person name="Bonatelli M.L."/>
            <person name="Correr F.H."/>
            <person name="Franceschini L.M."/>
            <person name="Leite T.F."/>
            <person name="Margarido G.R.A."/>
            <person name="Almeida C.A."/>
            <person name="Ferrarezi J.A."/>
            <person name="Labate C.A."/>
        </authorList>
    </citation>
    <scope>NUCLEOTIDE SEQUENCE</scope>
    <source>
        <strain evidence="1">MF-1</strain>
    </source>
</reference>
<comment type="caution">
    <text evidence="1">The sequence shown here is derived from an EMBL/GenBank/DDBJ whole genome shotgun (WGS) entry which is preliminary data.</text>
</comment>
<proteinExistence type="predicted"/>